<protein>
    <submittedName>
        <fullName evidence="3">Glycosyltransferase family 4 protein</fullName>
    </submittedName>
</protein>
<dbReference type="EMBL" id="VKID01000001">
    <property type="protein sequence ID" value="TRY00060.1"/>
    <property type="molecule type" value="Genomic_DNA"/>
</dbReference>
<sequence>MAYYYLLLRFTIWLYWILIIKNYENYKMRIGIFSEAYLPLISGVVTSVVNLKEGLEALGHEVYVITPIPSKDKFENDPSVIRIPGWVIPRKSLKGFRLVPFVKRYVRKMRKLKLDVVHIHTEFSMGKLGLAVAKKERIPSVYTLHTSYQDYTHYVSKLLTRFAPNAAKKLAGKINNQYTKNCHMTIVPTKKIYDKMIRLKHDGEFTIIPSGINLKPFYKSSYTSEQVQALKDKLGIRNDEFVAILVARIAKEKSIGDLVEAFVEFYKSYPNSRFIIIGDGPDKPVLDKLIDSKKASKYINTLGFVKNAEVGLYYQIADVFLNASTTETQGLTYVEALAASLPIIVRYDDVFDAFVEDGKNGIFFNKNEELVKHLIHIRQNPEILGTLSKNAEISTKPYAKEVYAKSCETLYLDLIDKNNKKLNKK</sequence>
<feature type="domain" description="Glycosyl transferase family 1" evidence="1">
    <location>
        <begin position="229"/>
        <end position="392"/>
    </location>
</feature>
<dbReference type="Proteomes" id="UP000315938">
    <property type="component" value="Unassembled WGS sequence"/>
</dbReference>
<dbReference type="GO" id="GO:0016758">
    <property type="term" value="F:hexosyltransferase activity"/>
    <property type="evidence" value="ECO:0007669"/>
    <property type="project" value="TreeGrafter"/>
</dbReference>
<dbReference type="PANTHER" id="PTHR45947:SF3">
    <property type="entry name" value="SULFOQUINOVOSYL TRANSFERASE SQD2"/>
    <property type="match status" value="1"/>
</dbReference>
<dbReference type="Pfam" id="PF13439">
    <property type="entry name" value="Glyco_transf_4"/>
    <property type="match status" value="1"/>
</dbReference>
<dbReference type="Pfam" id="PF00534">
    <property type="entry name" value="Glycos_transf_1"/>
    <property type="match status" value="1"/>
</dbReference>
<dbReference type="AlphaFoldDB" id="A0A553IIP0"/>
<evidence type="ECO:0000313" key="4">
    <source>
        <dbReference type="Proteomes" id="UP000315938"/>
    </source>
</evidence>
<dbReference type="CDD" id="cd03817">
    <property type="entry name" value="GT4_UGDG-like"/>
    <property type="match status" value="1"/>
</dbReference>
<dbReference type="InterPro" id="IPR050194">
    <property type="entry name" value="Glycosyltransferase_grp1"/>
</dbReference>
<reference evidence="3 4" key="1">
    <citation type="submission" date="2019-07" db="EMBL/GenBank/DDBJ databases">
        <title>Genome sequence of Acholeplasma laidlawii strain with increased resistance to erythromycin.</title>
        <authorList>
            <person name="Medvedeva E.S."/>
            <person name="Baranova N.B."/>
            <person name="Siniagina M.N."/>
            <person name="Mouzykantov A."/>
            <person name="Chernova O.A."/>
            <person name="Chernov V.M."/>
        </authorList>
    </citation>
    <scope>NUCLEOTIDE SEQUENCE [LARGE SCALE GENOMIC DNA]</scope>
    <source>
        <strain evidence="3 4">PG8REry</strain>
    </source>
</reference>
<proteinExistence type="predicted"/>
<dbReference type="InterPro" id="IPR028098">
    <property type="entry name" value="Glyco_trans_4-like_N"/>
</dbReference>
<evidence type="ECO:0000313" key="3">
    <source>
        <dbReference type="EMBL" id="TRY00060.1"/>
    </source>
</evidence>
<dbReference type="PANTHER" id="PTHR45947">
    <property type="entry name" value="SULFOQUINOVOSYL TRANSFERASE SQD2"/>
    <property type="match status" value="1"/>
</dbReference>
<accession>A0A553IIP0</accession>
<evidence type="ECO:0000259" key="2">
    <source>
        <dbReference type="Pfam" id="PF13439"/>
    </source>
</evidence>
<dbReference type="SUPFAM" id="SSF53756">
    <property type="entry name" value="UDP-Glycosyltransferase/glycogen phosphorylase"/>
    <property type="match status" value="1"/>
</dbReference>
<evidence type="ECO:0000259" key="1">
    <source>
        <dbReference type="Pfam" id="PF00534"/>
    </source>
</evidence>
<feature type="domain" description="Glycosyltransferase subfamily 4-like N-terminal" evidence="2">
    <location>
        <begin position="41"/>
        <end position="214"/>
    </location>
</feature>
<comment type="caution">
    <text evidence="3">The sequence shown here is derived from an EMBL/GenBank/DDBJ whole genome shotgun (WGS) entry which is preliminary data.</text>
</comment>
<name>A0A553IIP0_ACHLA</name>
<keyword evidence="3" id="KW-0808">Transferase</keyword>
<dbReference type="InterPro" id="IPR001296">
    <property type="entry name" value="Glyco_trans_1"/>
</dbReference>
<organism evidence="3 4">
    <name type="scientific">Acholeplasma laidlawii</name>
    <dbReference type="NCBI Taxonomy" id="2148"/>
    <lineage>
        <taxon>Bacteria</taxon>
        <taxon>Bacillati</taxon>
        <taxon>Mycoplasmatota</taxon>
        <taxon>Mollicutes</taxon>
        <taxon>Acholeplasmatales</taxon>
        <taxon>Acholeplasmataceae</taxon>
        <taxon>Acholeplasma</taxon>
    </lineage>
</organism>
<dbReference type="Gene3D" id="3.40.50.2000">
    <property type="entry name" value="Glycogen Phosphorylase B"/>
    <property type="match status" value="2"/>
</dbReference>
<gene>
    <name evidence="3" type="ORF">FNV44_03180</name>
</gene>